<gene>
    <name evidence="1" type="ORF">P280DRAFT_465074</name>
</gene>
<dbReference type="EMBL" id="MU006776">
    <property type="protein sequence ID" value="KAF2646936.1"/>
    <property type="molecule type" value="Genomic_DNA"/>
</dbReference>
<evidence type="ECO:0000313" key="1">
    <source>
        <dbReference type="EMBL" id="KAF2646936.1"/>
    </source>
</evidence>
<sequence>MNTLISASCILAIPPSNLTGVSSSEDFFPERNRNLTLQHPVYVVHTSFIDEFVDGAAVIGLNDCAFVDFEGGNRAVWIRSF</sequence>
<dbReference type="AlphaFoldDB" id="A0A6A6SGL0"/>
<keyword evidence="2" id="KW-1185">Reference proteome</keyword>
<protein>
    <submittedName>
        <fullName evidence="1">Uncharacterized protein</fullName>
    </submittedName>
</protein>
<dbReference type="Proteomes" id="UP000799753">
    <property type="component" value="Unassembled WGS sequence"/>
</dbReference>
<organism evidence="1 2">
    <name type="scientific">Massarina eburnea CBS 473.64</name>
    <dbReference type="NCBI Taxonomy" id="1395130"/>
    <lineage>
        <taxon>Eukaryota</taxon>
        <taxon>Fungi</taxon>
        <taxon>Dikarya</taxon>
        <taxon>Ascomycota</taxon>
        <taxon>Pezizomycotina</taxon>
        <taxon>Dothideomycetes</taxon>
        <taxon>Pleosporomycetidae</taxon>
        <taxon>Pleosporales</taxon>
        <taxon>Massarineae</taxon>
        <taxon>Massarinaceae</taxon>
        <taxon>Massarina</taxon>
    </lineage>
</organism>
<accession>A0A6A6SGL0</accession>
<reference evidence="1" key="1">
    <citation type="journal article" date="2020" name="Stud. Mycol.">
        <title>101 Dothideomycetes genomes: a test case for predicting lifestyles and emergence of pathogens.</title>
        <authorList>
            <person name="Haridas S."/>
            <person name="Albert R."/>
            <person name="Binder M."/>
            <person name="Bloem J."/>
            <person name="Labutti K."/>
            <person name="Salamov A."/>
            <person name="Andreopoulos B."/>
            <person name="Baker S."/>
            <person name="Barry K."/>
            <person name="Bills G."/>
            <person name="Bluhm B."/>
            <person name="Cannon C."/>
            <person name="Castanera R."/>
            <person name="Culley D."/>
            <person name="Daum C."/>
            <person name="Ezra D."/>
            <person name="Gonzalez J."/>
            <person name="Henrissat B."/>
            <person name="Kuo A."/>
            <person name="Liang C."/>
            <person name="Lipzen A."/>
            <person name="Lutzoni F."/>
            <person name="Magnuson J."/>
            <person name="Mondo S."/>
            <person name="Nolan M."/>
            <person name="Ohm R."/>
            <person name="Pangilinan J."/>
            <person name="Park H.-J."/>
            <person name="Ramirez L."/>
            <person name="Alfaro M."/>
            <person name="Sun H."/>
            <person name="Tritt A."/>
            <person name="Yoshinaga Y."/>
            <person name="Zwiers L.-H."/>
            <person name="Turgeon B."/>
            <person name="Goodwin S."/>
            <person name="Spatafora J."/>
            <person name="Crous P."/>
            <person name="Grigoriev I."/>
        </authorList>
    </citation>
    <scope>NUCLEOTIDE SEQUENCE</scope>
    <source>
        <strain evidence="1">CBS 473.64</strain>
    </source>
</reference>
<evidence type="ECO:0000313" key="2">
    <source>
        <dbReference type="Proteomes" id="UP000799753"/>
    </source>
</evidence>
<proteinExistence type="predicted"/>
<name>A0A6A6SGL0_9PLEO</name>